<dbReference type="EMBL" id="LR877147">
    <property type="protein sequence ID" value="CAD2214145.1"/>
    <property type="molecule type" value="Genomic_DNA"/>
</dbReference>
<dbReference type="VEuPathDB" id="TriTrypDB:ADEAN_000158900"/>
<evidence type="ECO:0000313" key="4">
    <source>
        <dbReference type="Proteomes" id="UP000515908"/>
    </source>
</evidence>
<feature type="transmembrane region" description="Helical" evidence="1">
    <location>
        <begin position="125"/>
        <end position="142"/>
    </location>
</feature>
<name>A0A7G2C3P8_9TRYP</name>
<dbReference type="Proteomes" id="UP000515908">
    <property type="component" value="Chromosome 03"/>
</dbReference>
<accession>A0A7G2C3P8</accession>
<organism evidence="3 4">
    <name type="scientific">Angomonas deanei</name>
    <dbReference type="NCBI Taxonomy" id="59799"/>
    <lineage>
        <taxon>Eukaryota</taxon>
        <taxon>Discoba</taxon>
        <taxon>Euglenozoa</taxon>
        <taxon>Kinetoplastea</taxon>
        <taxon>Metakinetoplastina</taxon>
        <taxon>Trypanosomatida</taxon>
        <taxon>Trypanosomatidae</taxon>
        <taxon>Strigomonadinae</taxon>
        <taxon>Angomonas</taxon>
    </lineage>
</organism>
<evidence type="ECO:0000313" key="3">
    <source>
        <dbReference type="EMBL" id="CAD2214145.1"/>
    </source>
</evidence>
<keyword evidence="1" id="KW-0812">Transmembrane</keyword>
<evidence type="ECO:0000256" key="1">
    <source>
        <dbReference type="SAM" id="Phobius"/>
    </source>
</evidence>
<reference evidence="3 4" key="1">
    <citation type="submission" date="2020-08" db="EMBL/GenBank/DDBJ databases">
        <authorList>
            <person name="Newling K."/>
            <person name="Davey J."/>
            <person name="Forrester S."/>
        </authorList>
    </citation>
    <scope>NUCLEOTIDE SEQUENCE [LARGE SCALE GENOMIC DNA]</scope>
    <source>
        <strain evidence="4">Crithidia deanei Carvalho (ATCC PRA-265)</strain>
    </source>
</reference>
<evidence type="ECO:0000259" key="2">
    <source>
        <dbReference type="Pfam" id="PF12158"/>
    </source>
</evidence>
<proteinExistence type="predicted"/>
<keyword evidence="4" id="KW-1185">Reference proteome</keyword>
<keyword evidence="1" id="KW-0472">Membrane</keyword>
<gene>
    <name evidence="3" type="ORF">ADEAN_000158900</name>
</gene>
<feature type="domain" description="DUF3592" evidence="2">
    <location>
        <begin position="54"/>
        <end position="115"/>
    </location>
</feature>
<protein>
    <recommendedName>
        <fullName evidence="2">DUF3592 domain-containing protein</fullName>
    </recommendedName>
</protein>
<keyword evidence="1" id="KW-1133">Transmembrane helix</keyword>
<dbReference type="AlphaFoldDB" id="A0A7G2C3P8"/>
<sequence>MTWYISPFRVSFCAVYSLFAYLQVKWIVEAEDRYRRSATWKPAVGTIFDHKIVMKRGGSSHVMYKFEVDGKEYVGERFRSGGVHMEEMVKNPALLGAGTELVIYYNPADPSESAMKIQTDRSAESVFFFGILISVLIAYRSVRCETILPNMFYRFLGANRRVTGMTGLRQARTHSKQKMKYGKHTGAF</sequence>
<dbReference type="InterPro" id="IPR021994">
    <property type="entry name" value="DUF3592"/>
</dbReference>
<feature type="transmembrane region" description="Helical" evidence="1">
    <location>
        <begin position="6"/>
        <end position="28"/>
    </location>
</feature>
<dbReference type="Pfam" id="PF12158">
    <property type="entry name" value="DUF3592"/>
    <property type="match status" value="1"/>
</dbReference>